<evidence type="ECO:0000256" key="1">
    <source>
        <dbReference type="SAM" id="SignalP"/>
    </source>
</evidence>
<accession>W0RN11</accession>
<dbReference type="InterPro" id="IPR013424">
    <property type="entry name" value="Ice-binding_C"/>
</dbReference>
<evidence type="ECO:0000313" key="3">
    <source>
        <dbReference type="EMBL" id="AHG91685.1"/>
    </source>
</evidence>
<feature type="chain" id="PRO_5004795756" evidence="1">
    <location>
        <begin position="29"/>
        <end position="319"/>
    </location>
</feature>
<dbReference type="EMBL" id="CP007128">
    <property type="protein sequence ID" value="AHG91685.1"/>
    <property type="molecule type" value="Genomic_DNA"/>
</dbReference>
<dbReference type="Pfam" id="PF07589">
    <property type="entry name" value="PEP-CTERM"/>
    <property type="match status" value="1"/>
</dbReference>
<feature type="domain" description="Ice-binding protein C-terminal" evidence="2">
    <location>
        <begin position="289"/>
        <end position="310"/>
    </location>
</feature>
<sequence>MHPTARVLPRARLAGAIAALALTTPVGAQPGFFQSSVLSYAAYRTNGAGTISRPCGSTYVALNGPGTAGQSCQGFGASFDWLADATAGATGAHARVGGTGLSTSPTGYATWGAVGGPRWADRLSITSGNPASIGITVAWDGAMGVDVAAPPGVDVVSSAQLAYGFFAAPAGQINTATYAQVLKMATDDGGGLHQRTSFHDVQSFTLYTGGGAYLDFDFLLTMQASALLTENSGPPGSSFDASAFADATQLGRITSLTFYDGFGQDITSSVQYSFLNGTLIYPSAPATTAPEPATWASLGTGLLALAVRRRRRASASTTR</sequence>
<evidence type="ECO:0000313" key="4">
    <source>
        <dbReference type="Proteomes" id="UP000019151"/>
    </source>
</evidence>
<evidence type="ECO:0000259" key="2">
    <source>
        <dbReference type="Pfam" id="PF07589"/>
    </source>
</evidence>
<dbReference type="Proteomes" id="UP000019151">
    <property type="component" value="Chromosome"/>
</dbReference>
<dbReference type="AlphaFoldDB" id="W0RN11"/>
<keyword evidence="4" id="KW-1185">Reference proteome</keyword>
<reference evidence="3 4" key="1">
    <citation type="journal article" date="2014" name="Genome Announc.">
        <title>Genome Sequence and Methylome of Soil Bacterium Gemmatirosa kalamazoonensis KBS708T, a Member of the Rarely Cultivated Gemmatimonadetes Phylum.</title>
        <authorList>
            <person name="Debruyn J.M."/>
            <person name="Radosevich M."/>
            <person name="Wommack K.E."/>
            <person name="Polson S.W."/>
            <person name="Hauser L.J."/>
            <person name="Fawaz M.N."/>
            <person name="Korlach J."/>
            <person name="Tsai Y.C."/>
        </authorList>
    </citation>
    <scope>NUCLEOTIDE SEQUENCE [LARGE SCALE GENOMIC DNA]</scope>
    <source>
        <strain evidence="3 4">KBS708</strain>
    </source>
</reference>
<name>W0RN11_9BACT</name>
<dbReference type="NCBIfam" id="TIGR02595">
    <property type="entry name" value="PEP_CTERM"/>
    <property type="match status" value="1"/>
</dbReference>
<proteinExistence type="predicted"/>
<dbReference type="RefSeq" id="WP_025413128.1">
    <property type="nucleotide sequence ID" value="NZ_CP007128.1"/>
</dbReference>
<dbReference type="KEGG" id="gba:J421_4148"/>
<organism evidence="3 4">
    <name type="scientific">Gemmatirosa kalamazoonensis</name>
    <dbReference type="NCBI Taxonomy" id="861299"/>
    <lineage>
        <taxon>Bacteria</taxon>
        <taxon>Pseudomonadati</taxon>
        <taxon>Gemmatimonadota</taxon>
        <taxon>Gemmatimonadia</taxon>
        <taxon>Gemmatimonadales</taxon>
        <taxon>Gemmatimonadaceae</taxon>
        <taxon>Gemmatirosa</taxon>
    </lineage>
</organism>
<keyword evidence="1" id="KW-0732">Signal</keyword>
<dbReference type="InParanoid" id="W0RN11"/>
<feature type="signal peptide" evidence="1">
    <location>
        <begin position="1"/>
        <end position="28"/>
    </location>
</feature>
<protein>
    <submittedName>
        <fullName evidence="3">PEP motif putative anchor domain protein</fullName>
    </submittedName>
</protein>
<gene>
    <name evidence="3" type="ORF">J421_4148</name>
</gene>
<dbReference type="HOGENOM" id="CLU_870846_0_0_0"/>